<accession>A0AAN9NXB0</accession>
<keyword evidence="2" id="KW-0812">Transmembrane</keyword>
<proteinExistence type="inferred from homology"/>
<sequence>MGKTCTTCSRGLWMGGLGVLVPVMRKIQTSFSRSKGVKQGHFVVIATQGWKPERFFIELGYLDHPDFVKLLKQAEEEFGFSQVGALAIPCEPDELKRIIGREKNRNCMRLAFPPSQLLTSPSLRAPLPYLTLYTPIFHFSYLSQQLPLLLHLSLSLSFLIATVFIFILALSYSFNPSNTHGSHFHTHSSISPTPFTVPHLPPLPHHRRNQSSPSITAHQASHSCSVSIFHHHLHTFSSITAAHYQLHISNASVSGTIHPTSLRCFR</sequence>
<gene>
    <name evidence="3" type="ORF">VNO80_04104</name>
</gene>
<dbReference type="EMBL" id="JAYMYR010000002">
    <property type="protein sequence ID" value="KAK7378658.1"/>
    <property type="molecule type" value="Genomic_DNA"/>
</dbReference>
<evidence type="ECO:0008006" key="5">
    <source>
        <dbReference type="Google" id="ProtNLM"/>
    </source>
</evidence>
<evidence type="ECO:0000256" key="2">
    <source>
        <dbReference type="SAM" id="Phobius"/>
    </source>
</evidence>
<dbReference type="AlphaFoldDB" id="A0AAN9NXB0"/>
<evidence type="ECO:0000256" key="1">
    <source>
        <dbReference type="ARBA" id="ARBA00006974"/>
    </source>
</evidence>
<dbReference type="Pfam" id="PF02519">
    <property type="entry name" value="Auxin_inducible"/>
    <property type="match status" value="1"/>
</dbReference>
<dbReference type="Proteomes" id="UP001374584">
    <property type="component" value="Unassembled WGS sequence"/>
</dbReference>
<keyword evidence="2" id="KW-0472">Membrane</keyword>
<keyword evidence="4" id="KW-1185">Reference proteome</keyword>
<evidence type="ECO:0000313" key="4">
    <source>
        <dbReference type="Proteomes" id="UP001374584"/>
    </source>
</evidence>
<name>A0AAN9NXB0_PHACN</name>
<organism evidence="3 4">
    <name type="scientific">Phaseolus coccineus</name>
    <name type="common">Scarlet runner bean</name>
    <name type="synonym">Phaseolus multiflorus</name>
    <dbReference type="NCBI Taxonomy" id="3886"/>
    <lineage>
        <taxon>Eukaryota</taxon>
        <taxon>Viridiplantae</taxon>
        <taxon>Streptophyta</taxon>
        <taxon>Embryophyta</taxon>
        <taxon>Tracheophyta</taxon>
        <taxon>Spermatophyta</taxon>
        <taxon>Magnoliopsida</taxon>
        <taxon>eudicotyledons</taxon>
        <taxon>Gunneridae</taxon>
        <taxon>Pentapetalae</taxon>
        <taxon>rosids</taxon>
        <taxon>fabids</taxon>
        <taxon>Fabales</taxon>
        <taxon>Fabaceae</taxon>
        <taxon>Papilionoideae</taxon>
        <taxon>50 kb inversion clade</taxon>
        <taxon>NPAAA clade</taxon>
        <taxon>indigoferoid/millettioid clade</taxon>
        <taxon>Phaseoleae</taxon>
        <taxon>Phaseolus</taxon>
    </lineage>
</organism>
<comment type="caution">
    <text evidence="3">The sequence shown here is derived from an EMBL/GenBank/DDBJ whole genome shotgun (WGS) entry which is preliminary data.</text>
</comment>
<protein>
    <recommendedName>
        <fullName evidence="5">SAUR family protein</fullName>
    </recommendedName>
</protein>
<comment type="similarity">
    <text evidence="1">Belongs to the ARG7 family.</text>
</comment>
<dbReference type="GO" id="GO:0009733">
    <property type="term" value="P:response to auxin"/>
    <property type="evidence" value="ECO:0007669"/>
    <property type="project" value="InterPro"/>
</dbReference>
<reference evidence="3 4" key="1">
    <citation type="submission" date="2024-01" db="EMBL/GenBank/DDBJ databases">
        <title>The genomes of 5 underutilized Papilionoideae crops provide insights into root nodulation and disease resistanc.</title>
        <authorList>
            <person name="Jiang F."/>
        </authorList>
    </citation>
    <scope>NUCLEOTIDE SEQUENCE [LARGE SCALE GENOMIC DNA]</scope>
    <source>
        <strain evidence="3">JINMINGXINNONG_FW02</strain>
        <tissue evidence="3">Leaves</tissue>
    </source>
</reference>
<dbReference type="PANTHER" id="PTHR31374">
    <property type="entry name" value="AUXIN-INDUCED PROTEIN-LIKE-RELATED"/>
    <property type="match status" value="1"/>
</dbReference>
<evidence type="ECO:0000313" key="3">
    <source>
        <dbReference type="EMBL" id="KAK7378658.1"/>
    </source>
</evidence>
<dbReference type="InterPro" id="IPR003676">
    <property type="entry name" value="SAUR_fam"/>
</dbReference>
<dbReference type="PANTHER" id="PTHR31374:SF153">
    <property type="entry name" value="AUXIN-RESPONSIVE PROTEIN SAUR36-LIKE"/>
    <property type="match status" value="1"/>
</dbReference>
<feature type="transmembrane region" description="Helical" evidence="2">
    <location>
        <begin position="148"/>
        <end position="174"/>
    </location>
</feature>
<keyword evidence="2" id="KW-1133">Transmembrane helix</keyword>